<dbReference type="Proteomes" id="UP001558613">
    <property type="component" value="Unassembled WGS sequence"/>
</dbReference>
<accession>A0ABR3MAQ6</accession>
<evidence type="ECO:0000313" key="3">
    <source>
        <dbReference type="Proteomes" id="UP001558613"/>
    </source>
</evidence>
<dbReference type="EMBL" id="JAYMGO010000014">
    <property type="protein sequence ID" value="KAL1261960.1"/>
    <property type="molecule type" value="Genomic_DNA"/>
</dbReference>
<comment type="caution">
    <text evidence="2">The sequence shown here is derived from an EMBL/GenBank/DDBJ whole genome shotgun (WGS) entry which is preliminary data.</text>
</comment>
<reference evidence="2 3" key="1">
    <citation type="submission" date="2023-09" db="EMBL/GenBank/DDBJ databases">
        <authorList>
            <person name="Wang M."/>
        </authorList>
    </citation>
    <scope>NUCLEOTIDE SEQUENCE [LARGE SCALE GENOMIC DNA]</scope>
    <source>
        <strain evidence="2">GT-2023</strain>
        <tissue evidence="2">Liver</tissue>
    </source>
</reference>
<protein>
    <submittedName>
        <fullName evidence="2">Uncharacterized protein</fullName>
    </submittedName>
</protein>
<gene>
    <name evidence="2" type="ORF">QQF64_007225</name>
</gene>
<organism evidence="2 3">
    <name type="scientific">Cirrhinus molitorella</name>
    <name type="common">mud carp</name>
    <dbReference type="NCBI Taxonomy" id="172907"/>
    <lineage>
        <taxon>Eukaryota</taxon>
        <taxon>Metazoa</taxon>
        <taxon>Chordata</taxon>
        <taxon>Craniata</taxon>
        <taxon>Vertebrata</taxon>
        <taxon>Euteleostomi</taxon>
        <taxon>Actinopterygii</taxon>
        <taxon>Neopterygii</taxon>
        <taxon>Teleostei</taxon>
        <taxon>Ostariophysi</taxon>
        <taxon>Cypriniformes</taxon>
        <taxon>Cyprinidae</taxon>
        <taxon>Labeoninae</taxon>
        <taxon>Labeonini</taxon>
        <taxon>Cirrhinus</taxon>
    </lineage>
</organism>
<proteinExistence type="predicted"/>
<keyword evidence="3" id="KW-1185">Reference proteome</keyword>
<evidence type="ECO:0000256" key="1">
    <source>
        <dbReference type="SAM" id="MobiDB-lite"/>
    </source>
</evidence>
<sequence>MASPKDPHLQARPLSSPQESNRIDLKPAQSLPACSHTAHLHEVQGCLGCTVGWRRSASVLEELCIGLALQSDSTKNLHLHKAGTKLRFRSDFSIRVKCLLCSSLYSSYNSEILEGKDPGV</sequence>
<feature type="region of interest" description="Disordered" evidence="1">
    <location>
        <begin position="1"/>
        <end position="21"/>
    </location>
</feature>
<name>A0ABR3MAQ6_9TELE</name>
<evidence type="ECO:0000313" key="2">
    <source>
        <dbReference type="EMBL" id="KAL1261960.1"/>
    </source>
</evidence>